<keyword evidence="2" id="KW-1185">Reference proteome</keyword>
<gene>
    <name evidence="1" type="ORF">BSTOLATCC_MIC42228</name>
</gene>
<accession>A0AAU9JPP9</accession>
<dbReference type="Proteomes" id="UP001162131">
    <property type="component" value="Unassembled WGS sequence"/>
</dbReference>
<comment type="caution">
    <text evidence="1">The sequence shown here is derived from an EMBL/GenBank/DDBJ whole genome shotgun (WGS) entry which is preliminary data.</text>
</comment>
<reference evidence="1" key="1">
    <citation type="submission" date="2021-09" db="EMBL/GenBank/DDBJ databases">
        <authorList>
            <consortium name="AG Swart"/>
            <person name="Singh M."/>
            <person name="Singh A."/>
            <person name="Seah K."/>
            <person name="Emmerich C."/>
        </authorList>
    </citation>
    <scope>NUCLEOTIDE SEQUENCE</scope>
    <source>
        <strain evidence="1">ATCC30299</strain>
    </source>
</reference>
<name>A0AAU9JPP9_9CILI</name>
<protein>
    <submittedName>
        <fullName evidence="1">Uncharacterized protein</fullName>
    </submittedName>
</protein>
<evidence type="ECO:0000313" key="2">
    <source>
        <dbReference type="Proteomes" id="UP001162131"/>
    </source>
</evidence>
<organism evidence="1 2">
    <name type="scientific">Blepharisma stoltei</name>
    <dbReference type="NCBI Taxonomy" id="1481888"/>
    <lineage>
        <taxon>Eukaryota</taxon>
        <taxon>Sar</taxon>
        <taxon>Alveolata</taxon>
        <taxon>Ciliophora</taxon>
        <taxon>Postciliodesmatophora</taxon>
        <taxon>Heterotrichea</taxon>
        <taxon>Heterotrichida</taxon>
        <taxon>Blepharismidae</taxon>
        <taxon>Blepharisma</taxon>
    </lineage>
</organism>
<dbReference type="AlphaFoldDB" id="A0AAU9JPP9"/>
<dbReference type="EMBL" id="CAJZBQ010000041">
    <property type="protein sequence ID" value="CAG9326969.1"/>
    <property type="molecule type" value="Genomic_DNA"/>
</dbReference>
<proteinExistence type="predicted"/>
<evidence type="ECO:0000313" key="1">
    <source>
        <dbReference type="EMBL" id="CAG9326969.1"/>
    </source>
</evidence>
<sequence length="85" mass="10239">MPLCYYPWFKDFFQSIDLLCCFIGDFSHLAERTFSNWIVELKLIRIYTNCRVIIASFQTAVSHFEAYQIFINVVLITRIYGWRQN</sequence>